<keyword evidence="1" id="KW-0482">Metalloprotease</keyword>
<accession>A0A261QWN2</accession>
<proteinExistence type="inferred from homology"/>
<dbReference type="InterPro" id="IPR015995">
    <property type="entry name" value="MlrC_N"/>
</dbReference>
<dbReference type="AlphaFoldDB" id="A0A261QWN2"/>
<dbReference type="GO" id="GO:0008237">
    <property type="term" value="F:metallopeptidase activity"/>
    <property type="evidence" value="ECO:0007669"/>
    <property type="project" value="UniProtKB-KW"/>
</dbReference>
<evidence type="ECO:0000313" key="5">
    <source>
        <dbReference type="Proteomes" id="UP000216947"/>
    </source>
</evidence>
<evidence type="ECO:0000256" key="1">
    <source>
        <dbReference type="PIRNR" id="PIRNR012702"/>
    </source>
</evidence>
<dbReference type="InterPro" id="IPR009197">
    <property type="entry name" value="MlrC"/>
</dbReference>
<comment type="cofactor">
    <cofactor evidence="1">
        <name>Zn(2+)</name>
        <dbReference type="ChEBI" id="CHEBI:29105"/>
    </cofactor>
    <text evidence="1">Binds 1 zinc ion per subunit.</text>
</comment>
<feature type="domain" description="Microcystin LR degradation protein MlrC N-terminal" evidence="3">
    <location>
        <begin position="2"/>
        <end position="293"/>
    </location>
</feature>
<reference evidence="5" key="1">
    <citation type="submission" date="2017-05" db="EMBL/GenBank/DDBJ databases">
        <title>Complete and WGS of Bordetella genogroups.</title>
        <authorList>
            <person name="Spilker T."/>
            <person name="Lipuma J."/>
        </authorList>
    </citation>
    <scope>NUCLEOTIDE SEQUENCE [LARGE SCALE GENOMIC DNA]</scope>
    <source>
        <strain evidence="5">AU18089</strain>
    </source>
</reference>
<comment type="similarity">
    <text evidence="1">Belongs to the peptidase M81 family.</text>
</comment>
<gene>
    <name evidence="4" type="ORF">CAL19_15210</name>
</gene>
<evidence type="ECO:0000313" key="4">
    <source>
        <dbReference type="EMBL" id="OZI17189.1"/>
    </source>
</evidence>
<dbReference type="GO" id="GO:0046872">
    <property type="term" value="F:metal ion binding"/>
    <property type="evidence" value="ECO:0007669"/>
    <property type="project" value="UniProtKB-KW"/>
</dbReference>
<keyword evidence="1" id="KW-0479">Metal-binding</keyword>
<name>A0A261QWN2_9BORD</name>
<dbReference type="Pfam" id="PF07364">
    <property type="entry name" value="DUF1485"/>
    <property type="match status" value="1"/>
</dbReference>
<organism evidence="4 5">
    <name type="scientific">Bordetella genomosp. 7</name>
    <dbReference type="NCBI Taxonomy" id="1416805"/>
    <lineage>
        <taxon>Bacteria</taxon>
        <taxon>Pseudomonadati</taxon>
        <taxon>Pseudomonadota</taxon>
        <taxon>Betaproteobacteria</taxon>
        <taxon>Burkholderiales</taxon>
        <taxon>Alcaligenaceae</taxon>
        <taxon>Bordetella</taxon>
    </lineage>
</organism>
<dbReference type="Pfam" id="PF07171">
    <property type="entry name" value="MlrC_C"/>
    <property type="match status" value="1"/>
</dbReference>
<keyword evidence="1" id="KW-0645">Protease</keyword>
<evidence type="ECO:0000259" key="3">
    <source>
        <dbReference type="Pfam" id="PF07364"/>
    </source>
</evidence>
<keyword evidence="1" id="KW-0378">Hydrolase</keyword>
<dbReference type="PIRSF" id="PIRSF012702">
    <property type="entry name" value="UCP012702"/>
    <property type="match status" value="1"/>
</dbReference>
<keyword evidence="5" id="KW-1185">Reference proteome</keyword>
<feature type="domain" description="Microcystin LR degradation protein MlrC C-terminal" evidence="2">
    <location>
        <begin position="305"/>
        <end position="482"/>
    </location>
</feature>
<dbReference type="Proteomes" id="UP000216947">
    <property type="component" value="Unassembled WGS sequence"/>
</dbReference>
<dbReference type="GO" id="GO:0006508">
    <property type="term" value="P:proteolysis"/>
    <property type="evidence" value="ECO:0007669"/>
    <property type="project" value="UniProtKB-KW"/>
</dbReference>
<evidence type="ECO:0000259" key="2">
    <source>
        <dbReference type="Pfam" id="PF07171"/>
    </source>
</evidence>
<comment type="function">
    <text evidence="1">Involved in peptidolytic degradation of cyclic heptapeptide hepatotoxin microcystin (MC).</text>
</comment>
<dbReference type="InterPro" id="IPR010799">
    <property type="entry name" value="MlrC_C"/>
</dbReference>
<dbReference type="EMBL" id="NEVK01000007">
    <property type="protein sequence ID" value="OZI17189.1"/>
    <property type="molecule type" value="Genomic_DNA"/>
</dbReference>
<comment type="caution">
    <text evidence="4">The sequence shown here is derived from an EMBL/GenBank/DDBJ whole genome shotgun (WGS) entry which is preliminary data.</text>
</comment>
<sequence>MRIGIGGFQHETNTFAPSRATWEEFADKGGGWPKLVSGPAMFDAVAGANIPVAGFIDAMREHTLLPTTWAAASPSGPVTRDAYERIGSLILDGLRQAMPLDAVYLDLHGAMVAEHLDDGEGELLRRVRALVGPAVPIVASLDLHANVTRAMIAHADSLVCYRTYPHIDMAETGQRAAQLLDRRLHGMPRPYVALRSIPYLISLCWQSTDIEPARSLYKLLDDIETRETVISLSFATGFPAADFPECAPTVWAYSDTQADADAAADAMARAVLNAEADFGGKIHDPDEAVQAAMAMASQAPKPVIIADVQDNPGAGGSSDTTGILRALLRHGAANAAIGLIVDPQAARAAHRAGVGNTVRIALGGHSGIPDDTPLDAEFVVEKTSDGRFDTHGAFYRGFHMDLGPSACLRLDGVRIVVASNKVQMADQEMFRFAGIEPTRQAILVVKSSAHFRADFTDIAHAILVCAAPGSMLMDAAQQPWTRLRHGIRMAPCGPAFSARTAIA</sequence>
<protein>
    <recommendedName>
        <fullName evidence="1">Microcystinase C</fullName>
        <shortName evidence="1">MlrC</shortName>
    </recommendedName>
</protein>
<dbReference type="RefSeq" id="WP_094797265.1">
    <property type="nucleotide sequence ID" value="NZ_NEVK01000007.1"/>
</dbReference>